<dbReference type="PANTHER" id="PTHR35813">
    <property type="entry name" value="INNER MEMBRANE PROTEIN YBAN"/>
    <property type="match status" value="1"/>
</dbReference>
<dbReference type="RefSeq" id="WP_006190824.1">
    <property type="nucleotide sequence ID" value="NC_015437.1"/>
</dbReference>
<reference evidence="2 3" key="1">
    <citation type="submission" date="2009-09" db="EMBL/GenBank/DDBJ databases">
        <authorList>
            <person name="Weinstock G."/>
            <person name="Sodergren E."/>
            <person name="Clifton S."/>
            <person name="Fulton L."/>
            <person name="Fulton B."/>
            <person name="Courtney L."/>
            <person name="Fronick C."/>
            <person name="Harrison M."/>
            <person name="Strong C."/>
            <person name="Farmer C."/>
            <person name="Delahaunty K."/>
            <person name="Markovic C."/>
            <person name="Hall O."/>
            <person name="Minx P."/>
            <person name="Tomlinson C."/>
            <person name="Mitreva M."/>
            <person name="Nelson J."/>
            <person name="Hou S."/>
            <person name="Wollam A."/>
            <person name="Pepin K.H."/>
            <person name="Johnson M."/>
            <person name="Bhonagiri V."/>
            <person name="Nash W.E."/>
            <person name="Warren W."/>
            <person name="Chinwalla A."/>
            <person name="Mardis E.R."/>
            <person name="Wilson R.K."/>
        </authorList>
    </citation>
    <scope>NUCLEOTIDE SEQUENCE [LARGE SCALE GENOMIC DNA]</scope>
    <source>
        <strain evidence="3">ATCC 35185 / DSM 20758 / VPI D19B-28</strain>
    </source>
</reference>
<dbReference type="AlphaFoldDB" id="C9LRW8"/>
<keyword evidence="1" id="KW-1133">Transmembrane helix</keyword>
<sequence length="154" mass="17305">MQLKTCTDNTDRKDDRMISANRLMRYLWLGVGMTALALGTAGIVLPLLPTVPFYLLAAFCFAKSSERLHRWFAATKLYQKYVVPFNDGNGMTWQAKLKTMALVTGVMSVSGYFLSDNRMGLMMLGGAWLLQCVAMLFFVKTRKREKSPVGQCAK</sequence>
<protein>
    <recommendedName>
        <fullName evidence="4">Inner membrane protein YbaN</fullName>
    </recommendedName>
</protein>
<dbReference type="GO" id="GO:0005886">
    <property type="term" value="C:plasma membrane"/>
    <property type="evidence" value="ECO:0007669"/>
    <property type="project" value="TreeGrafter"/>
</dbReference>
<dbReference type="eggNOG" id="COG2832">
    <property type="taxonomic scope" value="Bacteria"/>
</dbReference>
<accession>C9LRW8</accession>
<dbReference type="OrthoDB" id="5690292at2"/>
<evidence type="ECO:0000313" key="2">
    <source>
        <dbReference type="EMBL" id="EEX78386.1"/>
    </source>
</evidence>
<dbReference type="EMBL" id="ACKP02000003">
    <property type="protein sequence ID" value="EEX78386.1"/>
    <property type="molecule type" value="Genomic_DNA"/>
</dbReference>
<feature type="transmembrane region" description="Helical" evidence="1">
    <location>
        <begin position="119"/>
        <end position="139"/>
    </location>
</feature>
<gene>
    <name evidence="2" type="ORF">SELSPUOL_00188</name>
</gene>
<proteinExistence type="predicted"/>
<dbReference type="Proteomes" id="UP000003505">
    <property type="component" value="Unassembled WGS sequence"/>
</dbReference>
<feature type="transmembrane region" description="Helical" evidence="1">
    <location>
        <begin position="26"/>
        <end position="48"/>
    </location>
</feature>
<evidence type="ECO:0000313" key="3">
    <source>
        <dbReference type="Proteomes" id="UP000003505"/>
    </source>
</evidence>
<evidence type="ECO:0000256" key="1">
    <source>
        <dbReference type="SAM" id="Phobius"/>
    </source>
</evidence>
<comment type="caution">
    <text evidence="2">The sequence shown here is derived from an EMBL/GenBank/DDBJ whole genome shotgun (WGS) entry which is preliminary data.</text>
</comment>
<evidence type="ECO:0008006" key="4">
    <source>
        <dbReference type="Google" id="ProtNLM"/>
    </source>
</evidence>
<name>C9LRW8_SELS3</name>
<keyword evidence="1" id="KW-0472">Membrane</keyword>
<dbReference type="PANTHER" id="PTHR35813:SF1">
    <property type="entry name" value="INNER MEMBRANE PROTEIN YBAN"/>
    <property type="match status" value="1"/>
</dbReference>
<organism evidence="2 3">
    <name type="scientific">Selenomonas sputigena (strain ATCC 35185 / DSM 20758 / CCUG 44933 / VPI D19B-28)</name>
    <dbReference type="NCBI Taxonomy" id="546271"/>
    <lineage>
        <taxon>Bacteria</taxon>
        <taxon>Bacillati</taxon>
        <taxon>Bacillota</taxon>
        <taxon>Negativicutes</taxon>
        <taxon>Selenomonadales</taxon>
        <taxon>Selenomonadaceae</taxon>
        <taxon>Selenomonas</taxon>
    </lineage>
</organism>
<dbReference type="Pfam" id="PF04304">
    <property type="entry name" value="DUF454"/>
    <property type="match status" value="1"/>
</dbReference>
<keyword evidence="1" id="KW-0812">Transmembrane</keyword>
<dbReference type="STRING" id="546271.Selsp_1025"/>
<dbReference type="InterPro" id="IPR007401">
    <property type="entry name" value="DUF454"/>
</dbReference>